<accession>A0ABT7BUX8</accession>
<organism evidence="2 3">
    <name type="scientific">Roseofilum casamattae BLCC-M143</name>
    <dbReference type="NCBI Taxonomy" id="3022442"/>
    <lineage>
        <taxon>Bacteria</taxon>
        <taxon>Bacillati</taxon>
        <taxon>Cyanobacteriota</taxon>
        <taxon>Cyanophyceae</taxon>
        <taxon>Desertifilales</taxon>
        <taxon>Desertifilaceae</taxon>
        <taxon>Roseofilum</taxon>
        <taxon>Roseofilum casamattae</taxon>
    </lineage>
</organism>
<sequence>MPTIDPSSWPCPVPKDQQPLEEYQALKESGFFRWGTLEHRPYLRQLFWIWSLSWIVTGPVAAASFPFDKDPLHFGISASAGAILLLVLVWSRLYLGWKYICDRLNDPVISYEESGWYDGQLWEKSPEALAQDRLIVTYQVKPILQRLHWTFAGLGIVLGTETISWVCF</sequence>
<evidence type="ECO:0000256" key="1">
    <source>
        <dbReference type="SAM" id="Phobius"/>
    </source>
</evidence>
<keyword evidence="1" id="KW-0812">Transmembrane</keyword>
<evidence type="ECO:0000313" key="2">
    <source>
        <dbReference type="EMBL" id="MDJ1182986.1"/>
    </source>
</evidence>
<dbReference type="RefSeq" id="WP_283757640.1">
    <property type="nucleotide sequence ID" value="NZ_JAQOSQ010000005.1"/>
</dbReference>
<keyword evidence="1" id="KW-1133">Transmembrane helix</keyword>
<gene>
    <name evidence="2" type="ORF">PMH09_07240</name>
</gene>
<name>A0ABT7BUX8_9CYAN</name>
<evidence type="ECO:0000313" key="3">
    <source>
        <dbReference type="Proteomes" id="UP001232992"/>
    </source>
</evidence>
<reference evidence="2 3" key="1">
    <citation type="submission" date="2023-01" db="EMBL/GenBank/DDBJ databases">
        <title>Novel diversity within Roseofilum (Cyanobacteria; Desertifilaceae) from marine benthic mats with descriptions of four novel species.</title>
        <authorList>
            <person name="Wang Y."/>
            <person name="Berthold D.E."/>
            <person name="Hu J."/>
            <person name="Lefler F.W."/>
            <person name="Laughinghouse H.D. IV."/>
        </authorList>
    </citation>
    <scope>NUCLEOTIDE SEQUENCE [LARGE SCALE GENOMIC DNA]</scope>
    <source>
        <strain evidence="2 3">BLCC-M143</strain>
    </source>
</reference>
<dbReference type="PANTHER" id="PTHR34214">
    <property type="match status" value="1"/>
</dbReference>
<feature type="transmembrane region" description="Helical" evidence="1">
    <location>
        <begin position="46"/>
        <end position="67"/>
    </location>
</feature>
<dbReference type="EMBL" id="JAQOSQ010000005">
    <property type="protein sequence ID" value="MDJ1182986.1"/>
    <property type="molecule type" value="Genomic_DNA"/>
</dbReference>
<proteinExistence type="predicted"/>
<keyword evidence="3" id="KW-1185">Reference proteome</keyword>
<comment type="caution">
    <text evidence="2">The sequence shown here is derived from an EMBL/GenBank/DDBJ whole genome shotgun (WGS) entry which is preliminary data.</text>
</comment>
<dbReference type="Proteomes" id="UP001232992">
    <property type="component" value="Unassembled WGS sequence"/>
</dbReference>
<keyword evidence="1" id="KW-0472">Membrane</keyword>
<dbReference type="Pfam" id="PF06799">
    <property type="entry name" value="CGLD27-like"/>
    <property type="match status" value="1"/>
</dbReference>
<feature type="transmembrane region" description="Helical" evidence="1">
    <location>
        <begin position="73"/>
        <end position="95"/>
    </location>
</feature>
<dbReference type="PANTHER" id="PTHR34214:SF3">
    <property type="entry name" value="PROTEIN CONSERVED IN THE GREEN LINEAGE AND DIATOMS 27, CHLOROPLASTIC"/>
    <property type="match status" value="1"/>
</dbReference>
<protein>
    <submittedName>
        <fullName evidence="2">CGLD27 family protein</fullName>
    </submittedName>
</protein>
<dbReference type="InterPro" id="IPR009631">
    <property type="entry name" value="CGLD27-like"/>
</dbReference>